<dbReference type="InterPro" id="IPR051322">
    <property type="entry name" value="AA_ABC_Transporter_Permease"/>
</dbReference>
<feature type="transmembrane region" description="Helical" evidence="8">
    <location>
        <begin position="184"/>
        <end position="207"/>
    </location>
</feature>
<dbReference type="InterPro" id="IPR000515">
    <property type="entry name" value="MetI-like"/>
</dbReference>
<evidence type="ECO:0000256" key="2">
    <source>
        <dbReference type="ARBA" id="ARBA00007069"/>
    </source>
</evidence>
<evidence type="ECO:0000256" key="1">
    <source>
        <dbReference type="ARBA" id="ARBA00004651"/>
    </source>
</evidence>
<evidence type="ECO:0000256" key="3">
    <source>
        <dbReference type="ARBA" id="ARBA00022448"/>
    </source>
</evidence>
<dbReference type="FunFam" id="1.10.3720.10:FF:000002">
    <property type="entry name" value="D-methionine ABC transporter permease MetI"/>
    <property type="match status" value="1"/>
</dbReference>
<evidence type="ECO:0000313" key="10">
    <source>
        <dbReference type="EMBL" id="BAV91962.1"/>
    </source>
</evidence>
<reference evidence="10 11" key="1">
    <citation type="journal article" date="2017" name="ISME J.">
        <title>Genome of 'Ca. Desulfovibrio trichonymphae', an H2-oxidizing bacterium in a tripartite symbiotic system within a protist cell in the termite gut.</title>
        <authorList>
            <person name="Kuwahara H."/>
            <person name="Yuki M."/>
            <person name="Izawa K."/>
            <person name="Ohkuma M."/>
            <person name="Hongoh Y."/>
        </authorList>
    </citation>
    <scope>NUCLEOTIDE SEQUENCE [LARGE SCALE GENOMIC DNA]</scope>
    <source>
        <strain evidence="10 11">Rs-N31</strain>
    </source>
</reference>
<name>A0A1J1DQ54_9BACT</name>
<evidence type="ECO:0000256" key="6">
    <source>
        <dbReference type="ARBA" id="ARBA00022989"/>
    </source>
</evidence>
<feature type="transmembrane region" description="Helical" evidence="8">
    <location>
        <begin position="12"/>
        <end position="36"/>
    </location>
</feature>
<dbReference type="EMBL" id="AP017368">
    <property type="protein sequence ID" value="BAV91962.1"/>
    <property type="molecule type" value="Genomic_DNA"/>
</dbReference>
<keyword evidence="3 8" id="KW-0813">Transport</keyword>
<evidence type="ECO:0000256" key="4">
    <source>
        <dbReference type="ARBA" id="ARBA00022475"/>
    </source>
</evidence>
<evidence type="ECO:0000256" key="7">
    <source>
        <dbReference type="ARBA" id="ARBA00023136"/>
    </source>
</evidence>
<keyword evidence="11" id="KW-1185">Reference proteome</keyword>
<dbReference type="CDD" id="cd06261">
    <property type="entry name" value="TM_PBP2"/>
    <property type="match status" value="1"/>
</dbReference>
<dbReference type="Proteomes" id="UP000242645">
    <property type="component" value="Chromosome"/>
</dbReference>
<gene>
    <name evidence="10" type="primary">metI</name>
    <name evidence="10" type="ORF">RSDT_0450</name>
</gene>
<dbReference type="RefSeq" id="WP_096399492.1">
    <property type="nucleotide sequence ID" value="NZ_AP017368.1"/>
</dbReference>
<feature type="transmembrane region" description="Helical" evidence="8">
    <location>
        <begin position="48"/>
        <end position="74"/>
    </location>
</feature>
<dbReference type="SUPFAM" id="SSF161098">
    <property type="entry name" value="MetI-like"/>
    <property type="match status" value="1"/>
</dbReference>
<comment type="similarity">
    <text evidence="2">Belongs to the binding-protein-dependent transport system permease family. CysTW subfamily.</text>
</comment>
<dbReference type="GO" id="GO:0005886">
    <property type="term" value="C:plasma membrane"/>
    <property type="evidence" value="ECO:0007669"/>
    <property type="project" value="UniProtKB-SubCell"/>
</dbReference>
<comment type="subcellular location">
    <subcellularLocation>
        <location evidence="1 8">Cell membrane</location>
        <topology evidence="1 8">Multi-pass membrane protein</topology>
    </subcellularLocation>
</comment>
<organism evidence="10 11">
    <name type="scientific">Candidatus Desulfovibrio trichonymphae</name>
    <dbReference type="NCBI Taxonomy" id="1725232"/>
    <lineage>
        <taxon>Bacteria</taxon>
        <taxon>Pseudomonadati</taxon>
        <taxon>Thermodesulfobacteriota</taxon>
        <taxon>Desulfovibrionia</taxon>
        <taxon>Desulfovibrionales</taxon>
        <taxon>Desulfovibrionaceae</taxon>
        <taxon>Desulfovibrio</taxon>
    </lineage>
</organism>
<protein>
    <submittedName>
        <fullName evidence="10">Methionine ABC transporter permease</fullName>
    </submittedName>
</protein>
<proteinExistence type="inferred from homology"/>
<sequence>MITTLFSALNETLYMVFLSTLFSAVGGFGLALPLILTGPHGLRPNAGIYTALDAAVNLLRSFPFMILMIALIPFTRLVAGVAYGSTATVVPLTIAAIPFMARLVEGSLLEVDPGVVEAARAFGASDSQIICRVMVKEALPSIILNLAVLAITLLGYSAMAGAIGGGGLGALAYNEGYIRFRADIMFCAVTVLIVVVQCLQSGGNYLYKKLR</sequence>
<keyword evidence="7 8" id="KW-0472">Membrane</keyword>
<accession>A0A1J1DQ54</accession>
<dbReference type="PROSITE" id="PS50928">
    <property type="entry name" value="ABC_TM1"/>
    <property type="match status" value="1"/>
</dbReference>
<evidence type="ECO:0000256" key="8">
    <source>
        <dbReference type="RuleBase" id="RU363032"/>
    </source>
</evidence>
<dbReference type="InterPro" id="IPR035906">
    <property type="entry name" value="MetI-like_sf"/>
</dbReference>
<dbReference type="OrthoDB" id="5322475at2"/>
<dbReference type="GO" id="GO:0048473">
    <property type="term" value="P:D-methionine transmembrane transport"/>
    <property type="evidence" value="ECO:0007669"/>
    <property type="project" value="TreeGrafter"/>
</dbReference>
<dbReference type="AlphaFoldDB" id="A0A1J1DQ54"/>
<evidence type="ECO:0000259" key="9">
    <source>
        <dbReference type="PROSITE" id="PS50928"/>
    </source>
</evidence>
<keyword evidence="6 8" id="KW-1133">Transmembrane helix</keyword>
<evidence type="ECO:0000313" key="11">
    <source>
        <dbReference type="Proteomes" id="UP000242645"/>
    </source>
</evidence>
<evidence type="ECO:0000256" key="5">
    <source>
        <dbReference type="ARBA" id="ARBA00022692"/>
    </source>
</evidence>
<dbReference type="Gene3D" id="1.10.3720.10">
    <property type="entry name" value="MetI-like"/>
    <property type="match status" value="1"/>
</dbReference>
<dbReference type="Pfam" id="PF00528">
    <property type="entry name" value="BPD_transp_1"/>
    <property type="match status" value="1"/>
</dbReference>
<keyword evidence="5 8" id="KW-0812">Transmembrane</keyword>
<dbReference type="PANTHER" id="PTHR30450">
    <property type="entry name" value="ABC TRANSPORTER PERMEASE"/>
    <property type="match status" value="1"/>
</dbReference>
<keyword evidence="4" id="KW-1003">Cell membrane</keyword>
<feature type="transmembrane region" description="Helical" evidence="8">
    <location>
        <begin position="142"/>
        <end position="172"/>
    </location>
</feature>
<dbReference type="PANTHER" id="PTHR30450:SF1">
    <property type="entry name" value="D-METHIONINE TRANSPORT SYSTEM PERMEASE PROTEIN METI-RELATED"/>
    <property type="match status" value="1"/>
</dbReference>
<dbReference type="KEGG" id="dtr:RSDT_0450"/>
<feature type="domain" description="ABC transmembrane type-1" evidence="9">
    <location>
        <begin position="9"/>
        <end position="201"/>
    </location>
</feature>